<protein>
    <submittedName>
        <fullName evidence="5">NMT1 domain-containing protein</fullName>
    </submittedName>
</protein>
<sequence>MKIIQNRRTFLTGLSAAGSAGLFKVPSIAAGEPPPETTTIRLPMPSAACLAPLSLAEELLHEEGFTDVRYVPSSMTAAAMVPDGVVDLDMQSWSDYLPLVDAGRPLTVLAGIQVGCMELRANDSIRSVADLRGKRVGVNAIGATDHMLVSMMAAYVGLKPASDINWVVNPTATQAELFTSGEVDAFIGFPPEPKKPCPRDVGHVIVNITNDRPWSNYFCCMAVANTDFIRSNPLATKRALRALLKATDICHQQPERAAQWMADVGFSHECAMMTMKDTRYDLWREYDPEDTVRFFALRLNELGMIKKTPNEVISGFTDWHFFREIKRELKM</sequence>
<proteinExistence type="inferred from homology"/>
<evidence type="ECO:0000256" key="1">
    <source>
        <dbReference type="ARBA" id="ARBA00004418"/>
    </source>
</evidence>
<dbReference type="Proteomes" id="UP001152604">
    <property type="component" value="Unassembled WGS sequence"/>
</dbReference>
<dbReference type="PANTHER" id="PTHR30024">
    <property type="entry name" value="ALIPHATIC SULFONATES-BINDING PROTEIN-RELATED"/>
    <property type="match status" value="1"/>
</dbReference>
<gene>
    <name evidence="5" type="ORF">MES4922_130159</name>
</gene>
<dbReference type="RefSeq" id="WP_254023532.1">
    <property type="nucleotide sequence ID" value="NZ_CAKXZS010000005.1"/>
</dbReference>
<dbReference type="InterPro" id="IPR006311">
    <property type="entry name" value="TAT_signal"/>
</dbReference>
<dbReference type="Gene3D" id="3.40.190.10">
    <property type="entry name" value="Periplasmic binding protein-like II"/>
    <property type="match status" value="2"/>
</dbReference>
<dbReference type="PROSITE" id="PS51318">
    <property type="entry name" value="TAT"/>
    <property type="match status" value="1"/>
</dbReference>
<feature type="domain" description="SsuA/THI5-like" evidence="4">
    <location>
        <begin position="67"/>
        <end position="257"/>
    </location>
</feature>
<dbReference type="PANTHER" id="PTHR30024:SF47">
    <property type="entry name" value="TAURINE-BINDING PERIPLASMIC PROTEIN"/>
    <property type="match status" value="1"/>
</dbReference>
<keyword evidence="3" id="KW-0732">Signal</keyword>
<dbReference type="InterPro" id="IPR015168">
    <property type="entry name" value="SsuA/THI5"/>
</dbReference>
<dbReference type="EMBL" id="CAKXZS010000005">
    <property type="protein sequence ID" value="CAH2395781.1"/>
    <property type="molecule type" value="Genomic_DNA"/>
</dbReference>
<evidence type="ECO:0000256" key="2">
    <source>
        <dbReference type="ARBA" id="ARBA00010742"/>
    </source>
</evidence>
<evidence type="ECO:0000313" key="5">
    <source>
        <dbReference type="EMBL" id="CAH2395781.1"/>
    </source>
</evidence>
<dbReference type="Pfam" id="PF09084">
    <property type="entry name" value="NMT1"/>
    <property type="match status" value="1"/>
</dbReference>
<reference evidence="5" key="1">
    <citation type="submission" date="2022-03" db="EMBL/GenBank/DDBJ databases">
        <authorList>
            <person name="Brunel B."/>
        </authorList>
    </citation>
    <scope>NUCLEOTIDE SEQUENCE</scope>
    <source>
        <strain evidence="5">STM4922sample</strain>
    </source>
</reference>
<dbReference type="SUPFAM" id="SSF53850">
    <property type="entry name" value="Periplasmic binding protein-like II"/>
    <property type="match status" value="1"/>
</dbReference>
<evidence type="ECO:0000313" key="6">
    <source>
        <dbReference type="Proteomes" id="UP001152604"/>
    </source>
</evidence>
<accession>A0ABN8JIL8</accession>
<evidence type="ECO:0000259" key="4">
    <source>
        <dbReference type="Pfam" id="PF09084"/>
    </source>
</evidence>
<name>A0ABN8JIL8_9HYPH</name>
<comment type="similarity">
    <text evidence="2">Belongs to the bacterial solute-binding protein SsuA/TauA family.</text>
</comment>
<evidence type="ECO:0000256" key="3">
    <source>
        <dbReference type="ARBA" id="ARBA00022729"/>
    </source>
</evidence>
<keyword evidence="6" id="KW-1185">Reference proteome</keyword>
<comment type="subcellular location">
    <subcellularLocation>
        <location evidence="1">Periplasm</location>
    </subcellularLocation>
</comment>
<comment type="caution">
    <text evidence="5">The sequence shown here is derived from an EMBL/GenBank/DDBJ whole genome shotgun (WGS) entry which is preliminary data.</text>
</comment>
<organism evidence="5 6">
    <name type="scientific">Mesorhizobium ventifaucium</name>
    <dbReference type="NCBI Taxonomy" id="666020"/>
    <lineage>
        <taxon>Bacteria</taxon>
        <taxon>Pseudomonadati</taxon>
        <taxon>Pseudomonadota</taxon>
        <taxon>Alphaproteobacteria</taxon>
        <taxon>Hyphomicrobiales</taxon>
        <taxon>Phyllobacteriaceae</taxon>
        <taxon>Mesorhizobium</taxon>
    </lineage>
</organism>